<evidence type="ECO:0000259" key="9">
    <source>
        <dbReference type="PROSITE" id="PS51278"/>
    </source>
</evidence>
<dbReference type="Pfam" id="PF00733">
    <property type="entry name" value="Asn_synthase"/>
    <property type="match status" value="1"/>
</dbReference>
<dbReference type="CDD" id="cd00712">
    <property type="entry name" value="AsnB"/>
    <property type="match status" value="1"/>
</dbReference>
<dbReference type="GO" id="GO:0004066">
    <property type="term" value="F:asparagine synthase (glutamine-hydrolyzing) activity"/>
    <property type="evidence" value="ECO:0007669"/>
    <property type="project" value="UniProtKB-EC"/>
</dbReference>
<dbReference type="PIRSF" id="PIRSF001589">
    <property type="entry name" value="Asn_synthetase_glu-h"/>
    <property type="match status" value="1"/>
</dbReference>
<protein>
    <recommendedName>
        <fullName evidence="3">asparagine synthase (glutamine-hydrolyzing)</fullName>
        <ecNumber evidence="3">6.3.5.4</ecNumber>
    </recommendedName>
</protein>
<dbReference type="SUPFAM" id="SSF56235">
    <property type="entry name" value="N-terminal nucleophile aminohydrolases (Ntn hydrolases)"/>
    <property type="match status" value="1"/>
</dbReference>
<dbReference type="PANTHER" id="PTHR43284">
    <property type="entry name" value="ASPARAGINE SYNTHETASE (GLUTAMINE-HYDROLYZING)"/>
    <property type="match status" value="1"/>
</dbReference>
<keyword evidence="5" id="KW-0067">ATP-binding</keyword>
<dbReference type="Proteomes" id="UP000621540">
    <property type="component" value="Unassembled WGS sequence"/>
</dbReference>
<evidence type="ECO:0000256" key="8">
    <source>
        <dbReference type="ARBA" id="ARBA00048741"/>
    </source>
</evidence>
<keyword evidence="11" id="KW-1185">Reference proteome</keyword>
<dbReference type="RefSeq" id="WP_186981450.1">
    <property type="nucleotide sequence ID" value="NZ_JACOQH010000001.1"/>
</dbReference>
<reference evidence="10 11" key="1">
    <citation type="submission" date="2020-08" db="EMBL/GenBank/DDBJ databases">
        <title>Genome public.</title>
        <authorList>
            <person name="Liu C."/>
            <person name="Sun Q."/>
        </authorList>
    </citation>
    <scope>NUCLEOTIDE SEQUENCE [LARGE SCALE GENOMIC DNA]</scope>
    <source>
        <strain evidence="10 11">BX0805</strain>
    </source>
</reference>
<feature type="domain" description="Glutamine amidotransferase type-2" evidence="9">
    <location>
        <begin position="2"/>
        <end position="220"/>
    </location>
</feature>
<evidence type="ECO:0000256" key="6">
    <source>
        <dbReference type="ARBA" id="ARBA00022888"/>
    </source>
</evidence>
<comment type="pathway">
    <text evidence="1">Amino-acid biosynthesis; L-asparagine biosynthesis; L-asparagine from L-aspartate (L-Gln route): step 1/1.</text>
</comment>
<dbReference type="InterPro" id="IPR017932">
    <property type="entry name" value="GATase_2_dom"/>
</dbReference>
<dbReference type="EC" id="6.3.5.4" evidence="3"/>
<dbReference type="Gene3D" id="3.60.20.10">
    <property type="entry name" value="Glutamine Phosphoribosylpyrophosphate, subunit 1, domain 1"/>
    <property type="match status" value="1"/>
</dbReference>
<dbReference type="InterPro" id="IPR029055">
    <property type="entry name" value="Ntn_hydrolases_N"/>
</dbReference>
<evidence type="ECO:0000256" key="5">
    <source>
        <dbReference type="ARBA" id="ARBA00022840"/>
    </source>
</evidence>
<evidence type="ECO:0000256" key="4">
    <source>
        <dbReference type="ARBA" id="ARBA00022741"/>
    </source>
</evidence>
<dbReference type="Gene3D" id="3.40.50.620">
    <property type="entry name" value="HUPs"/>
    <property type="match status" value="1"/>
</dbReference>
<comment type="catalytic activity">
    <reaction evidence="8">
        <text>L-aspartate + L-glutamine + ATP + H2O = L-asparagine + L-glutamate + AMP + diphosphate + H(+)</text>
        <dbReference type="Rhea" id="RHEA:12228"/>
        <dbReference type="ChEBI" id="CHEBI:15377"/>
        <dbReference type="ChEBI" id="CHEBI:15378"/>
        <dbReference type="ChEBI" id="CHEBI:29985"/>
        <dbReference type="ChEBI" id="CHEBI:29991"/>
        <dbReference type="ChEBI" id="CHEBI:30616"/>
        <dbReference type="ChEBI" id="CHEBI:33019"/>
        <dbReference type="ChEBI" id="CHEBI:58048"/>
        <dbReference type="ChEBI" id="CHEBI:58359"/>
        <dbReference type="ChEBI" id="CHEBI:456215"/>
        <dbReference type="EC" id="6.3.5.4"/>
    </reaction>
</comment>
<comment type="caution">
    <text evidence="10">The sequence shown here is derived from an EMBL/GenBank/DDBJ whole genome shotgun (WGS) entry which is preliminary data.</text>
</comment>
<accession>A0ABR7I753</accession>
<keyword evidence="7" id="KW-0315">Glutamine amidotransferase</keyword>
<dbReference type="InterPro" id="IPR014729">
    <property type="entry name" value="Rossmann-like_a/b/a_fold"/>
</dbReference>
<dbReference type="PANTHER" id="PTHR43284:SF1">
    <property type="entry name" value="ASPARAGINE SYNTHETASE"/>
    <property type="match status" value="1"/>
</dbReference>
<dbReference type="SUPFAM" id="SSF52402">
    <property type="entry name" value="Adenine nucleotide alpha hydrolases-like"/>
    <property type="match status" value="1"/>
</dbReference>
<sequence>MCGISGFFDASADFTAKRHLYEQILQDMKQALTPRGPDDSGVFLTQDCGLAHTRLSIIDPAGGHQPMTRTIKDACCHIVYNGEIYNTDVLKRRLLSHGCVPKTTSDTEVILLSYLTFGADFIRDVDGIFSLAIYDERHHSLTLFRDPFGVKPLFYTIQNGTFLFSSEPKGLFCFPGVKAVLKRDGLNELLGLGPARSPGHGIFSGFFELPAGTRLCVTKAGIRSSSYFSLKSHPHEDSYEETIERTRFLVTDAIRRQMVSDVPVCTFLSGGVDSSLVSAVCAAETKKKGHTLATYSFDFTDNHRYFQANRFQPSEDRPYVEKMAAFLGSEHHFLECTNQIQADYLKKSVDAHDFPCMADIDASLLYFCEQVSAHHKVVLTGECADEVFGGYPWFHREEFLSCGTFPWTPSLAPRMQLLDPELLRTLDMEAYVKQVYDDAITHVDILPGENETEANRRRIGYLNIRFFMQTLLNRMDRTSMSCGLEARVPFADRTLVDYVFNIPWEMKAKDGVVKNILRQSARGLLPDEILFRKKSPYPKTYDPGYEALLTDRLKDALSDPASPLLPLLNQEALRLFLEHPKDYGAPWYGQLMAGPQMIAYLLQLEYFLRKYHVSIEL</sequence>
<dbReference type="InterPro" id="IPR006426">
    <property type="entry name" value="Asn_synth_AEB"/>
</dbReference>
<dbReference type="Pfam" id="PF13537">
    <property type="entry name" value="GATase_7"/>
    <property type="match status" value="1"/>
</dbReference>
<proteinExistence type="inferred from homology"/>
<keyword evidence="6" id="KW-0061">Asparagine biosynthesis</keyword>
<evidence type="ECO:0000313" key="10">
    <source>
        <dbReference type="EMBL" id="MBC5752739.1"/>
    </source>
</evidence>
<dbReference type="InterPro" id="IPR001962">
    <property type="entry name" value="Asn_synthase"/>
</dbReference>
<keyword evidence="10" id="KW-0436">Ligase</keyword>
<evidence type="ECO:0000256" key="7">
    <source>
        <dbReference type="ARBA" id="ARBA00022962"/>
    </source>
</evidence>
<dbReference type="InterPro" id="IPR051786">
    <property type="entry name" value="ASN_synthetase/amidase"/>
</dbReference>
<name>A0ABR7I753_9FIRM</name>
<dbReference type="NCBIfam" id="TIGR01536">
    <property type="entry name" value="asn_synth_AEB"/>
    <property type="match status" value="1"/>
</dbReference>
<dbReference type="PROSITE" id="PS51278">
    <property type="entry name" value="GATASE_TYPE_2"/>
    <property type="match status" value="1"/>
</dbReference>
<dbReference type="CDD" id="cd01991">
    <property type="entry name" value="Asn_synthase_B_C"/>
    <property type="match status" value="1"/>
</dbReference>
<keyword evidence="6" id="KW-0028">Amino-acid biosynthesis</keyword>
<evidence type="ECO:0000313" key="11">
    <source>
        <dbReference type="Proteomes" id="UP000621540"/>
    </source>
</evidence>
<gene>
    <name evidence="10" type="primary">asnB</name>
    <name evidence="10" type="ORF">H8Z76_01650</name>
</gene>
<keyword evidence="4" id="KW-0547">Nucleotide-binding</keyword>
<evidence type="ECO:0000256" key="3">
    <source>
        <dbReference type="ARBA" id="ARBA00012737"/>
    </source>
</evidence>
<evidence type="ECO:0000256" key="2">
    <source>
        <dbReference type="ARBA" id="ARBA00005752"/>
    </source>
</evidence>
<evidence type="ECO:0000256" key="1">
    <source>
        <dbReference type="ARBA" id="ARBA00005187"/>
    </source>
</evidence>
<dbReference type="InterPro" id="IPR033738">
    <property type="entry name" value="AsnB_N"/>
</dbReference>
<comment type="similarity">
    <text evidence="2">Belongs to the asparagine synthetase family.</text>
</comment>
<dbReference type="EMBL" id="JACOQH010000001">
    <property type="protein sequence ID" value="MBC5752739.1"/>
    <property type="molecule type" value="Genomic_DNA"/>
</dbReference>
<organism evidence="10 11">
    <name type="scientific">Roseburia yibonii</name>
    <dbReference type="NCBI Taxonomy" id="2763063"/>
    <lineage>
        <taxon>Bacteria</taxon>
        <taxon>Bacillati</taxon>
        <taxon>Bacillota</taxon>
        <taxon>Clostridia</taxon>
        <taxon>Lachnospirales</taxon>
        <taxon>Lachnospiraceae</taxon>
        <taxon>Roseburia</taxon>
    </lineage>
</organism>